<sequence length="183" mass="21356">MEFTEIDNIMVSGLSTSIGSYVGSLARRSLTHNRQSYYFKAYGMNEIRQAVYTHDAQVSENPELRKYHEIIKAQTIRKQAKYLKKGLNKVQCLKTKDRLMIVKDSYAFFLKVHLFHCYLFNIQKANTISEQDYVIKIWSPLIEITFRSLNEFLPIICHWEDTSSEVMKEDGKNYTCGSKADCL</sequence>
<dbReference type="AlphaFoldDB" id="A0A8H7UXQ8"/>
<dbReference type="EMBL" id="JAEPRD010000157">
    <property type="protein sequence ID" value="KAG2195953.1"/>
    <property type="molecule type" value="Genomic_DNA"/>
</dbReference>
<comment type="caution">
    <text evidence="1">The sequence shown here is derived from an EMBL/GenBank/DDBJ whole genome shotgun (WGS) entry which is preliminary data.</text>
</comment>
<reference evidence="1" key="1">
    <citation type="submission" date="2020-12" db="EMBL/GenBank/DDBJ databases">
        <title>Metabolic potential, ecology and presence of endohyphal bacteria is reflected in genomic diversity of Mucoromycotina.</title>
        <authorList>
            <person name="Muszewska A."/>
            <person name="Okrasinska A."/>
            <person name="Steczkiewicz K."/>
            <person name="Drgas O."/>
            <person name="Orlowska M."/>
            <person name="Perlinska-Lenart U."/>
            <person name="Aleksandrzak-Piekarczyk T."/>
            <person name="Szatraj K."/>
            <person name="Zielenkiewicz U."/>
            <person name="Pilsyk S."/>
            <person name="Malc E."/>
            <person name="Mieczkowski P."/>
            <person name="Kruszewska J.S."/>
            <person name="Biernat P."/>
            <person name="Pawlowska J."/>
        </authorList>
    </citation>
    <scope>NUCLEOTIDE SEQUENCE</scope>
    <source>
        <strain evidence="1">WA0000017839</strain>
    </source>
</reference>
<keyword evidence="2" id="KW-1185">Reference proteome</keyword>
<dbReference type="OrthoDB" id="2276011at2759"/>
<dbReference type="Proteomes" id="UP000603453">
    <property type="component" value="Unassembled WGS sequence"/>
</dbReference>
<gene>
    <name evidence="1" type="ORF">INT47_007089</name>
</gene>
<evidence type="ECO:0000313" key="1">
    <source>
        <dbReference type="EMBL" id="KAG2195953.1"/>
    </source>
</evidence>
<proteinExistence type="predicted"/>
<name>A0A8H7UXQ8_9FUNG</name>
<protein>
    <submittedName>
        <fullName evidence="1">Uncharacterized protein</fullName>
    </submittedName>
</protein>
<accession>A0A8H7UXQ8</accession>
<evidence type="ECO:0000313" key="2">
    <source>
        <dbReference type="Proteomes" id="UP000603453"/>
    </source>
</evidence>
<organism evidence="1 2">
    <name type="scientific">Mucor saturninus</name>
    <dbReference type="NCBI Taxonomy" id="64648"/>
    <lineage>
        <taxon>Eukaryota</taxon>
        <taxon>Fungi</taxon>
        <taxon>Fungi incertae sedis</taxon>
        <taxon>Mucoromycota</taxon>
        <taxon>Mucoromycotina</taxon>
        <taxon>Mucoromycetes</taxon>
        <taxon>Mucorales</taxon>
        <taxon>Mucorineae</taxon>
        <taxon>Mucoraceae</taxon>
        <taxon>Mucor</taxon>
    </lineage>
</organism>